<dbReference type="EMBL" id="JAQQWL010000006">
    <property type="protein sequence ID" value="KAK8069939.1"/>
    <property type="molecule type" value="Genomic_DNA"/>
</dbReference>
<accession>A0ABR1VFD9</accession>
<organism evidence="2 3">
    <name type="scientific">Apiospora phragmitis</name>
    <dbReference type="NCBI Taxonomy" id="2905665"/>
    <lineage>
        <taxon>Eukaryota</taxon>
        <taxon>Fungi</taxon>
        <taxon>Dikarya</taxon>
        <taxon>Ascomycota</taxon>
        <taxon>Pezizomycotina</taxon>
        <taxon>Sordariomycetes</taxon>
        <taxon>Xylariomycetidae</taxon>
        <taxon>Amphisphaeriales</taxon>
        <taxon>Apiosporaceae</taxon>
        <taxon>Apiospora</taxon>
    </lineage>
</organism>
<feature type="signal peptide" evidence="1">
    <location>
        <begin position="1"/>
        <end position="20"/>
    </location>
</feature>
<gene>
    <name evidence="2" type="ORF">PG994_006555</name>
</gene>
<keyword evidence="3" id="KW-1185">Reference proteome</keyword>
<comment type="caution">
    <text evidence="2">The sequence shown here is derived from an EMBL/GenBank/DDBJ whole genome shotgun (WGS) entry which is preliminary data.</text>
</comment>
<evidence type="ECO:0000256" key="1">
    <source>
        <dbReference type="SAM" id="SignalP"/>
    </source>
</evidence>
<dbReference type="GeneID" id="92091027"/>
<feature type="chain" id="PRO_5046341747" evidence="1">
    <location>
        <begin position="21"/>
        <end position="108"/>
    </location>
</feature>
<dbReference type="Proteomes" id="UP001480595">
    <property type="component" value="Unassembled WGS sequence"/>
</dbReference>
<evidence type="ECO:0000313" key="2">
    <source>
        <dbReference type="EMBL" id="KAK8069939.1"/>
    </source>
</evidence>
<sequence>MQFFNLAITAAAIAASVVGAMPSSGRHAEAESLGKGRRYQALGYATASVATTWRRICHVRMEVAEDSHPSTLLTNVRDQAKSRGGGDGERCDVYNFGSGKAYVICPGH</sequence>
<dbReference type="RefSeq" id="XP_066717233.1">
    <property type="nucleotide sequence ID" value="XM_066857964.1"/>
</dbReference>
<keyword evidence="1" id="KW-0732">Signal</keyword>
<reference evidence="2 3" key="1">
    <citation type="submission" date="2023-01" db="EMBL/GenBank/DDBJ databases">
        <title>Analysis of 21 Apiospora genomes using comparative genomics revels a genus with tremendous synthesis potential of carbohydrate active enzymes and secondary metabolites.</title>
        <authorList>
            <person name="Sorensen T."/>
        </authorList>
    </citation>
    <scope>NUCLEOTIDE SEQUENCE [LARGE SCALE GENOMIC DNA]</scope>
    <source>
        <strain evidence="2 3">CBS 135458</strain>
    </source>
</reference>
<name>A0ABR1VFD9_9PEZI</name>
<protein>
    <submittedName>
        <fullName evidence="2">Uncharacterized protein</fullName>
    </submittedName>
</protein>
<proteinExistence type="predicted"/>
<evidence type="ECO:0000313" key="3">
    <source>
        <dbReference type="Proteomes" id="UP001480595"/>
    </source>
</evidence>